<dbReference type="Pfam" id="PF08281">
    <property type="entry name" value="Sigma70_r4_2"/>
    <property type="match status" value="1"/>
</dbReference>
<dbReference type="NCBIfam" id="TIGR02937">
    <property type="entry name" value="sigma70-ECF"/>
    <property type="match status" value="1"/>
</dbReference>
<comment type="caution">
    <text evidence="7">The sequence shown here is derived from an EMBL/GenBank/DDBJ whole genome shotgun (WGS) entry which is preliminary data.</text>
</comment>
<dbReference type="EMBL" id="JBHSEF010000029">
    <property type="protein sequence ID" value="MFC4356305.1"/>
    <property type="molecule type" value="Genomic_DNA"/>
</dbReference>
<dbReference type="Pfam" id="PF04542">
    <property type="entry name" value="Sigma70_r2"/>
    <property type="match status" value="1"/>
</dbReference>
<evidence type="ECO:0000259" key="5">
    <source>
        <dbReference type="Pfam" id="PF04542"/>
    </source>
</evidence>
<evidence type="ECO:0000256" key="4">
    <source>
        <dbReference type="ARBA" id="ARBA00023163"/>
    </source>
</evidence>
<feature type="domain" description="RNA polymerase sigma-70 region 2" evidence="5">
    <location>
        <begin position="10"/>
        <end position="74"/>
    </location>
</feature>
<evidence type="ECO:0000256" key="2">
    <source>
        <dbReference type="ARBA" id="ARBA00023015"/>
    </source>
</evidence>
<keyword evidence="8" id="KW-1185">Reference proteome</keyword>
<keyword evidence="4" id="KW-0804">Transcription</keyword>
<accession>A0ABV8V0V7</accession>
<evidence type="ECO:0000313" key="8">
    <source>
        <dbReference type="Proteomes" id="UP001595733"/>
    </source>
</evidence>
<dbReference type="Gene3D" id="1.10.1740.10">
    <property type="match status" value="1"/>
</dbReference>
<dbReference type="SUPFAM" id="SSF88659">
    <property type="entry name" value="Sigma3 and sigma4 domains of RNA polymerase sigma factors"/>
    <property type="match status" value="1"/>
</dbReference>
<dbReference type="InterPro" id="IPR007627">
    <property type="entry name" value="RNA_pol_sigma70_r2"/>
</dbReference>
<dbReference type="Proteomes" id="UP001595733">
    <property type="component" value="Unassembled WGS sequence"/>
</dbReference>
<evidence type="ECO:0000256" key="3">
    <source>
        <dbReference type="ARBA" id="ARBA00023082"/>
    </source>
</evidence>
<dbReference type="Gene3D" id="1.10.10.10">
    <property type="entry name" value="Winged helix-like DNA-binding domain superfamily/Winged helix DNA-binding domain"/>
    <property type="match status" value="1"/>
</dbReference>
<comment type="similarity">
    <text evidence="1">Belongs to the sigma-70 factor family. ECF subfamily.</text>
</comment>
<dbReference type="PANTHER" id="PTHR43133:SF51">
    <property type="entry name" value="RNA POLYMERASE SIGMA FACTOR"/>
    <property type="match status" value="1"/>
</dbReference>
<keyword evidence="2" id="KW-0805">Transcription regulation</keyword>
<dbReference type="InterPro" id="IPR013324">
    <property type="entry name" value="RNA_pol_sigma_r3/r4-like"/>
</dbReference>
<dbReference type="RefSeq" id="WP_378142881.1">
    <property type="nucleotide sequence ID" value="NZ_JBHSEF010000029.1"/>
</dbReference>
<feature type="domain" description="RNA polymerase sigma factor 70 region 4 type 2" evidence="6">
    <location>
        <begin position="103"/>
        <end position="154"/>
    </location>
</feature>
<proteinExistence type="inferred from homology"/>
<dbReference type="PANTHER" id="PTHR43133">
    <property type="entry name" value="RNA POLYMERASE ECF-TYPE SIGMA FACTO"/>
    <property type="match status" value="1"/>
</dbReference>
<name>A0ABV8V0V7_9BACL</name>
<gene>
    <name evidence="7" type="ORF">ACFO0S_14685</name>
</gene>
<dbReference type="InterPro" id="IPR036388">
    <property type="entry name" value="WH-like_DNA-bd_sf"/>
</dbReference>
<dbReference type="CDD" id="cd06171">
    <property type="entry name" value="Sigma70_r4"/>
    <property type="match status" value="1"/>
</dbReference>
<sequence length="173" mass="20746">MNPTNQLEDFIRQHGEELLRLAYTYVKSRHVAEDVVQDVLIKAFEKPEAFRGDSQYRTYLYRMTINQCKDYLKSWQYRKTIITDTLRNRTAATQRIGPDDEQILGQQILALPVHFREVLVLYYYKELNTREIGELLLIPENTVKTRLQRGRKQLKLNLERGGYDARYFYQNEY</sequence>
<dbReference type="InterPro" id="IPR013249">
    <property type="entry name" value="RNA_pol_sigma70_r4_t2"/>
</dbReference>
<evidence type="ECO:0000256" key="1">
    <source>
        <dbReference type="ARBA" id="ARBA00010641"/>
    </source>
</evidence>
<dbReference type="InterPro" id="IPR013325">
    <property type="entry name" value="RNA_pol_sigma_r2"/>
</dbReference>
<dbReference type="InterPro" id="IPR014284">
    <property type="entry name" value="RNA_pol_sigma-70_dom"/>
</dbReference>
<dbReference type="SUPFAM" id="SSF88946">
    <property type="entry name" value="Sigma2 domain of RNA polymerase sigma factors"/>
    <property type="match status" value="1"/>
</dbReference>
<evidence type="ECO:0000313" key="7">
    <source>
        <dbReference type="EMBL" id="MFC4356305.1"/>
    </source>
</evidence>
<evidence type="ECO:0000259" key="6">
    <source>
        <dbReference type="Pfam" id="PF08281"/>
    </source>
</evidence>
<organism evidence="7 8">
    <name type="scientific">Chryseomicrobium palamuruense</name>
    <dbReference type="NCBI Taxonomy" id="682973"/>
    <lineage>
        <taxon>Bacteria</taxon>
        <taxon>Bacillati</taxon>
        <taxon>Bacillota</taxon>
        <taxon>Bacilli</taxon>
        <taxon>Bacillales</taxon>
        <taxon>Caryophanaceae</taxon>
        <taxon>Chryseomicrobium</taxon>
    </lineage>
</organism>
<protein>
    <submittedName>
        <fullName evidence="7">Sigma-70 family RNA polymerase sigma factor</fullName>
    </submittedName>
</protein>
<reference evidence="8" key="1">
    <citation type="journal article" date="2019" name="Int. J. Syst. Evol. Microbiol.">
        <title>The Global Catalogue of Microorganisms (GCM) 10K type strain sequencing project: providing services to taxonomists for standard genome sequencing and annotation.</title>
        <authorList>
            <consortium name="The Broad Institute Genomics Platform"/>
            <consortium name="The Broad Institute Genome Sequencing Center for Infectious Disease"/>
            <person name="Wu L."/>
            <person name="Ma J."/>
        </authorList>
    </citation>
    <scope>NUCLEOTIDE SEQUENCE [LARGE SCALE GENOMIC DNA]</scope>
    <source>
        <strain evidence="8">CCUG 50353</strain>
    </source>
</reference>
<dbReference type="InterPro" id="IPR039425">
    <property type="entry name" value="RNA_pol_sigma-70-like"/>
</dbReference>
<keyword evidence="3" id="KW-0731">Sigma factor</keyword>